<sequence>MSAAIDCYNDLKYLSYQFKDDSLTHCQRLDLLCRALGFNNRHHFEQKITELPDVQIGKYSTKLMRQACARVLPKPNVPYYEFIAQSERRMRFYSLWAGWDKCGREVRIPRDLDGAFAVPRLRVQMDAPVYVIETDRQLVAWRNTWFGMAYVPEALAREHMKEAFARIEAVIKGPRNKAYGLEEDFNDNYATWYPLGK</sequence>
<dbReference type="Proteomes" id="UP000242847">
    <property type="component" value="Unassembled WGS sequence"/>
</dbReference>
<dbReference type="RefSeq" id="WP_083729504.1">
    <property type="nucleotide sequence ID" value="NZ_FOUD01000051.1"/>
</dbReference>
<accession>A0A1S8DBY8</accession>
<protein>
    <submittedName>
        <fullName evidence="1">Uncharacterized protein</fullName>
    </submittedName>
</protein>
<keyword evidence="2" id="KW-1185">Reference proteome</keyword>
<organism evidence="1 2">
    <name type="scientific">Halopseudomonas pachastrellae</name>
    <dbReference type="NCBI Taxonomy" id="254161"/>
    <lineage>
        <taxon>Bacteria</taxon>
        <taxon>Pseudomonadati</taxon>
        <taxon>Pseudomonadota</taxon>
        <taxon>Gammaproteobacteria</taxon>
        <taxon>Pseudomonadales</taxon>
        <taxon>Pseudomonadaceae</taxon>
        <taxon>Halopseudomonas</taxon>
    </lineage>
</organism>
<dbReference type="OrthoDB" id="6951428at2"/>
<reference evidence="1 2" key="1">
    <citation type="submission" date="2017-01" db="EMBL/GenBank/DDBJ databases">
        <title>Draft genome sequence of Pseudomonas pachastrellae type strain CCUG 46540T from a deep sea.</title>
        <authorList>
            <person name="Gomila M."/>
            <person name="Mulet M."/>
            <person name="Lalucat J."/>
            <person name="Garcia-Valdes E."/>
        </authorList>
    </citation>
    <scope>NUCLEOTIDE SEQUENCE [LARGE SCALE GENOMIC DNA]</scope>
    <source>
        <strain evidence="1 2">CCUG 46540</strain>
    </source>
</reference>
<dbReference type="AlphaFoldDB" id="A0A1S8DBY8"/>
<evidence type="ECO:0000313" key="2">
    <source>
        <dbReference type="Proteomes" id="UP000242847"/>
    </source>
</evidence>
<name>A0A1S8DBY8_9GAMM</name>
<gene>
    <name evidence="1" type="ORF">BXT89_18480</name>
</gene>
<comment type="caution">
    <text evidence="1">The sequence shown here is derived from an EMBL/GenBank/DDBJ whole genome shotgun (WGS) entry which is preliminary data.</text>
</comment>
<evidence type="ECO:0000313" key="1">
    <source>
        <dbReference type="EMBL" id="ONM42349.1"/>
    </source>
</evidence>
<proteinExistence type="predicted"/>
<dbReference type="EMBL" id="MUBC01000103">
    <property type="protein sequence ID" value="ONM42349.1"/>
    <property type="molecule type" value="Genomic_DNA"/>
</dbReference>